<keyword evidence="3" id="KW-1185">Reference proteome</keyword>
<dbReference type="Proteomes" id="UP000016762">
    <property type="component" value="Unassembled WGS sequence"/>
</dbReference>
<protein>
    <submittedName>
        <fullName evidence="2">Domain containing protein</fullName>
    </submittedName>
</protein>
<dbReference type="OrthoDB" id="7054557at2"/>
<evidence type="ECO:0000259" key="1">
    <source>
        <dbReference type="Pfam" id="PF13417"/>
    </source>
</evidence>
<dbReference type="InterPro" id="IPR036249">
    <property type="entry name" value="Thioredoxin-like_sf"/>
</dbReference>
<dbReference type="Pfam" id="PF13417">
    <property type="entry name" value="GST_N_3"/>
    <property type="match status" value="1"/>
</dbReference>
<dbReference type="SUPFAM" id="SSF52833">
    <property type="entry name" value="Thioredoxin-like"/>
    <property type="match status" value="1"/>
</dbReference>
<dbReference type="Gene3D" id="3.40.30.10">
    <property type="entry name" value="Glutaredoxin"/>
    <property type="match status" value="1"/>
</dbReference>
<accession>U2W9C0</accession>
<dbReference type="SUPFAM" id="SSF47616">
    <property type="entry name" value="GST C-terminal domain-like"/>
    <property type="match status" value="1"/>
</dbReference>
<gene>
    <name evidence="2" type="ORF">RS24_01177</name>
</gene>
<comment type="caution">
    <text evidence="2">The sequence shown here is derived from an EMBL/GenBank/DDBJ whole genome shotgun (WGS) entry which is preliminary data.</text>
</comment>
<feature type="domain" description="GST N-terminal" evidence="1">
    <location>
        <begin position="14"/>
        <end position="82"/>
    </location>
</feature>
<dbReference type="InterPro" id="IPR036282">
    <property type="entry name" value="Glutathione-S-Trfase_C_sf"/>
</dbReference>
<organism evidence="2 3">
    <name type="scientific">Candidatus Micropelagius thuwalensis</name>
    <dbReference type="NCBI Taxonomy" id="1397666"/>
    <lineage>
        <taxon>Bacteria</taxon>
        <taxon>Pseudomonadati</taxon>
        <taxon>Pseudomonadota</taxon>
        <taxon>Alphaproteobacteria</taxon>
        <taxon>PS1 clade</taxon>
        <taxon>Candidatus Micropelagius</taxon>
    </lineage>
</organism>
<name>U2W9C0_9PROT</name>
<sequence>MTITQSIPDTTHKLHGMLMSPFSMKLRAYLRYRRIPFQWCNNARAHEIAMTKVSTYMVPVIEYPDGTFENDSTPIIDKFEENITARRTDPENEADAFLAYLIEDFADEWLLWPFFMHRWRLEADQKHNSQWILYEALQGNVHDDDFATQSEFWANRQIQGIKLLCGSPDYDELLDNSLQAFLSIMEKAVSRRLFFFGSRPSRAEIAIYGILSQEIQDLSASSFMYEKYRFTTRWVSIIDDMSGVEGDWEPLSTDTEKLLTSPLAEILKLSGKYHLPLLLANETALANGEDVFSFDIDGTEFTRRSHKRHETCLPMLRKRYAQLSGESKYALKTVLEETNCLKYLADDAA</sequence>
<reference evidence="2 3" key="1">
    <citation type="journal article" date="2014" name="FEMS Microbiol. Ecol.">
        <title>Genomic differentiation among two strains of the PS1 clade isolated from geographically separated marine habitats.</title>
        <authorList>
            <person name="Jimenez-Infante F."/>
            <person name="Ngugi D.K."/>
            <person name="Alam I."/>
            <person name="Rashid M."/>
            <person name="Baalawi W."/>
            <person name="Kamau A.A."/>
            <person name="Bajic V.B."/>
            <person name="Stingl U."/>
        </authorList>
    </citation>
    <scope>NUCLEOTIDE SEQUENCE [LARGE SCALE GENOMIC DNA]</scope>
    <source>
        <strain evidence="2 3">RS24</strain>
    </source>
</reference>
<evidence type="ECO:0000313" key="3">
    <source>
        <dbReference type="Proteomes" id="UP000016762"/>
    </source>
</evidence>
<dbReference type="STRING" id="1397666.RS24_01177"/>
<dbReference type="InterPro" id="IPR004045">
    <property type="entry name" value="Glutathione_S-Trfase_N"/>
</dbReference>
<dbReference type="AlphaFoldDB" id="U2W9C0"/>
<proteinExistence type="predicted"/>
<dbReference type="EMBL" id="AWXE01000004">
    <property type="protein sequence ID" value="ERL46184.1"/>
    <property type="molecule type" value="Genomic_DNA"/>
</dbReference>
<dbReference type="CDD" id="cd00570">
    <property type="entry name" value="GST_N_family"/>
    <property type="match status" value="1"/>
</dbReference>
<evidence type="ECO:0000313" key="2">
    <source>
        <dbReference type="EMBL" id="ERL46184.1"/>
    </source>
</evidence>
<dbReference type="RefSeq" id="WP_021777163.1">
    <property type="nucleotide sequence ID" value="NZ_AWXE01000004.1"/>
</dbReference>
<dbReference type="eggNOG" id="COG0625">
    <property type="taxonomic scope" value="Bacteria"/>
</dbReference>